<evidence type="ECO:0008006" key="4">
    <source>
        <dbReference type="Google" id="ProtNLM"/>
    </source>
</evidence>
<dbReference type="Proteomes" id="UP000465301">
    <property type="component" value="Unassembled WGS sequence"/>
</dbReference>
<protein>
    <recommendedName>
        <fullName evidence="4">Lipoprotein LppJ</fullName>
    </recommendedName>
</protein>
<feature type="signal peptide" evidence="1">
    <location>
        <begin position="1"/>
        <end position="22"/>
    </location>
</feature>
<gene>
    <name evidence="2" type="ORF">MTIM_26170</name>
</gene>
<organism evidence="2 3">
    <name type="scientific">Mycobacterium timonense</name>
    <dbReference type="NCBI Taxonomy" id="701043"/>
    <lineage>
        <taxon>Bacteria</taxon>
        <taxon>Bacillati</taxon>
        <taxon>Actinomycetota</taxon>
        <taxon>Actinomycetes</taxon>
        <taxon>Mycobacteriales</taxon>
        <taxon>Mycobacteriaceae</taxon>
        <taxon>Mycobacterium</taxon>
        <taxon>Mycobacterium avium complex (MAC)</taxon>
    </lineage>
</organism>
<keyword evidence="3" id="KW-1185">Reference proteome</keyword>
<dbReference type="AlphaFoldDB" id="A0A7I9Z7A0"/>
<reference evidence="2 3" key="1">
    <citation type="journal article" date="2019" name="Emerg. Microbes Infect.">
        <title>Comprehensive subspecies identification of 175 nontuberculous mycobacteria species based on 7547 genomic profiles.</title>
        <authorList>
            <person name="Matsumoto Y."/>
            <person name="Kinjo T."/>
            <person name="Motooka D."/>
            <person name="Nabeya D."/>
            <person name="Jung N."/>
            <person name="Uechi K."/>
            <person name="Horii T."/>
            <person name="Iida T."/>
            <person name="Fujita J."/>
            <person name="Nakamura S."/>
        </authorList>
    </citation>
    <scope>NUCLEOTIDE SEQUENCE [LARGE SCALE GENOMIC DNA]</scope>
    <source>
        <strain evidence="2 3">JCM 30726</strain>
    </source>
</reference>
<evidence type="ECO:0000313" key="3">
    <source>
        <dbReference type="Proteomes" id="UP000465301"/>
    </source>
</evidence>
<sequence>MRRSVVVYIAAGVLMIALQSCSAVRNVSEGVPNPMTPEQSRAQVVDAAREIATTLGLKGVSANFTRDSCNDQAVAPFRGRVELKYDHASTLEASRAEIQQMIGVLKQHGWGDPGDFHTHASAVGKRGVTAVFDPYSPVQKSGGSISIYGECRDMTTKQNTLPEPIPADQLG</sequence>
<dbReference type="EMBL" id="BLLA01000001">
    <property type="protein sequence ID" value="GFG96738.1"/>
    <property type="molecule type" value="Genomic_DNA"/>
</dbReference>
<feature type="chain" id="PRO_5029794072" description="Lipoprotein LppJ" evidence="1">
    <location>
        <begin position="23"/>
        <end position="171"/>
    </location>
</feature>
<dbReference type="PROSITE" id="PS51257">
    <property type="entry name" value="PROKAR_LIPOPROTEIN"/>
    <property type="match status" value="1"/>
</dbReference>
<evidence type="ECO:0000256" key="1">
    <source>
        <dbReference type="SAM" id="SignalP"/>
    </source>
</evidence>
<name>A0A7I9Z7A0_9MYCO</name>
<accession>A0A7I9Z7A0</accession>
<keyword evidence="1" id="KW-0732">Signal</keyword>
<comment type="caution">
    <text evidence="2">The sequence shown here is derived from an EMBL/GenBank/DDBJ whole genome shotgun (WGS) entry which is preliminary data.</text>
</comment>
<proteinExistence type="predicted"/>
<evidence type="ECO:0000313" key="2">
    <source>
        <dbReference type="EMBL" id="GFG96738.1"/>
    </source>
</evidence>